<keyword evidence="2" id="KW-1185">Reference proteome</keyword>
<protein>
    <submittedName>
        <fullName evidence="1">Uncharacterized protein</fullName>
    </submittedName>
</protein>
<proteinExistence type="predicted"/>
<evidence type="ECO:0000313" key="2">
    <source>
        <dbReference type="Proteomes" id="UP001161391"/>
    </source>
</evidence>
<sequence length="190" mass="20081">MVFQFKQADLKLAAQSMRRDLMKYARLISVFALVLTACGNSSDVSSVESPTESSTAETQMDLVSLDQPSNIPSSMDADGKVLITVERLVPESAACLVMMSVVNGTDETVNAGLFAFNVTGNGETAGANMFPQTAEAGVIKTAQIVLPGADCKNAKQIDGGQLNCRLVDSGESCMDVTELRDGIVDFTAND</sequence>
<evidence type="ECO:0000313" key="1">
    <source>
        <dbReference type="EMBL" id="GLQ24564.1"/>
    </source>
</evidence>
<dbReference type="EMBL" id="BSNK01000002">
    <property type="protein sequence ID" value="GLQ24564.1"/>
    <property type="molecule type" value="Genomic_DNA"/>
</dbReference>
<accession>A0ABQ5VC13</accession>
<organism evidence="1 2">
    <name type="scientific">Algimonas ampicilliniresistens</name>
    <dbReference type="NCBI Taxonomy" id="1298735"/>
    <lineage>
        <taxon>Bacteria</taxon>
        <taxon>Pseudomonadati</taxon>
        <taxon>Pseudomonadota</taxon>
        <taxon>Alphaproteobacteria</taxon>
        <taxon>Maricaulales</taxon>
        <taxon>Robiginitomaculaceae</taxon>
        <taxon>Algimonas</taxon>
    </lineage>
</organism>
<dbReference type="Proteomes" id="UP001161391">
    <property type="component" value="Unassembled WGS sequence"/>
</dbReference>
<name>A0ABQ5VC13_9PROT</name>
<gene>
    <name evidence="1" type="ORF">GCM10007853_24380</name>
</gene>
<comment type="caution">
    <text evidence="1">The sequence shown here is derived from an EMBL/GenBank/DDBJ whole genome shotgun (WGS) entry which is preliminary data.</text>
</comment>
<reference evidence="1" key="1">
    <citation type="journal article" date="2014" name="Int. J. Syst. Evol. Microbiol.">
        <title>Complete genome of a new Firmicutes species belonging to the dominant human colonic microbiota ('Ruminococcus bicirculans') reveals two chromosomes and a selective capacity to utilize plant glucans.</title>
        <authorList>
            <consortium name="NISC Comparative Sequencing Program"/>
            <person name="Wegmann U."/>
            <person name="Louis P."/>
            <person name="Goesmann A."/>
            <person name="Henrissat B."/>
            <person name="Duncan S.H."/>
            <person name="Flint H.J."/>
        </authorList>
    </citation>
    <scope>NUCLEOTIDE SEQUENCE</scope>
    <source>
        <strain evidence="1">NBRC 108219</strain>
    </source>
</reference>
<reference evidence="1" key="2">
    <citation type="submission" date="2023-01" db="EMBL/GenBank/DDBJ databases">
        <title>Draft genome sequence of Algimonas ampicilliniresistens strain NBRC 108219.</title>
        <authorList>
            <person name="Sun Q."/>
            <person name="Mori K."/>
        </authorList>
    </citation>
    <scope>NUCLEOTIDE SEQUENCE</scope>
    <source>
        <strain evidence="1">NBRC 108219</strain>
    </source>
</reference>